<feature type="transmembrane region" description="Helical" evidence="1">
    <location>
        <begin position="211"/>
        <end position="234"/>
    </location>
</feature>
<name>A0A4Q4MI93_9PLEO</name>
<feature type="transmembrane region" description="Helical" evidence="1">
    <location>
        <begin position="240"/>
        <end position="259"/>
    </location>
</feature>
<proteinExistence type="predicted"/>
<sequence>MTEITPGRIQNGYPGLAKLLAQDLNEWSGIFKQFAELNVRNLLYMQAELLCLEQELEAITHVDENGNDPTTKNFARSVWEMKKAPNSPQWDKILEIRKKLREYNDCLLQQARVSKLDRAQVSDSRWLRYWLQHNEGGRDFLKGCERRAYDELEQPDLIVVSNKSSDDKFLQWLELSLVPRLPNIIYDLLVEPIVGSERLVSRIKLGILRKIARALVIVLSAILPFTAIVALYFIENLRHRIAMIAVFSGVFALVLTIFTTARPVEIFAATAAFTSVQVVFVGGTSIEGGQCQCAS</sequence>
<protein>
    <recommendedName>
        <fullName evidence="2">DUF6594 domain-containing protein</fullName>
    </recommendedName>
</protein>
<feature type="transmembrane region" description="Helical" evidence="1">
    <location>
        <begin position="266"/>
        <end position="286"/>
    </location>
</feature>
<evidence type="ECO:0000256" key="1">
    <source>
        <dbReference type="SAM" id="Phobius"/>
    </source>
</evidence>
<dbReference type="Proteomes" id="UP000292402">
    <property type="component" value="Unassembled WGS sequence"/>
</dbReference>
<accession>A0A4Q4MI93</accession>
<keyword evidence="1" id="KW-0472">Membrane</keyword>
<dbReference type="Pfam" id="PF20237">
    <property type="entry name" value="DUF6594"/>
    <property type="match status" value="1"/>
</dbReference>
<dbReference type="PANTHER" id="PTHR34502">
    <property type="entry name" value="DUF6594 DOMAIN-CONTAINING PROTEIN-RELATED"/>
    <property type="match status" value="1"/>
</dbReference>
<reference evidence="4" key="1">
    <citation type="journal article" date="2019" name="bioRxiv">
        <title>Genomics, evolutionary history and diagnostics of the Alternaria alternata species group including apple and Asian pear pathotypes.</title>
        <authorList>
            <person name="Armitage A.D."/>
            <person name="Cockerton H.M."/>
            <person name="Sreenivasaprasad S."/>
            <person name="Woodhall J.W."/>
            <person name="Lane C.R."/>
            <person name="Harrison R.J."/>
            <person name="Clarkson J.P."/>
        </authorList>
    </citation>
    <scope>NUCLEOTIDE SEQUENCE [LARGE SCALE GENOMIC DNA]</scope>
    <source>
        <strain evidence="4">FERA 1082</strain>
    </source>
</reference>
<comment type="caution">
    <text evidence="3">The sequence shown here is derived from an EMBL/GenBank/DDBJ whole genome shotgun (WGS) entry which is preliminary data.</text>
</comment>
<dbReference type="PANTHER" id="PTHR34502:SF5">
    <property type="entry name" value="DUF6594 DOMAIN-CONTAINING PROTEIN"/>
    <property type="match status" value="1"/>
</dbReference>
<evidence type="ECO:0000313" key="4">
    <source>
        <dbReference type="Proteomes" id="UP000292402"/>
    </source>
</evidence>
<keyword evidence="1" id="KW-0812">Transmembrane</keyword>
<organism evidence="3 4">
    <name type="scientific">Alternaria tenuissima</name>
    <dbReference type="NCBI Taxonomy" id="119927"/>
    <lineage>
        <taxon>Eukaryota</taxon>
        <taxon>Fungi</taxon>
        <taxon>Dikarya</taxon>
        <taxon>Ascomycota</taxon>
        <taxon>Pezizomycotina</taxon>
        <taxon>Dothideomycetes</taxon>
        <taxon>Pleosporomycetidae</taxon>
        <taxon>Pleosporales</taxon>
        <taxon>Pleosporineae</taxon>
        <taxon>Pleosporaceae</taxon>
        <taxon>Alternaria</taxon>
        <taxon>Alternaria sect. Alternaria</taxon>
        <taxon>Alternaria alternata complex</taxon>
    </lineage>
</organism>
<dbReference type="AlphaFoldDB" id="A0A4Q4MI93"/>
<dbReference type="InterPro" id="IPR046529">
    <property type="entry name" value="DUF6594"/>
</dbReference>
<gene>
    <name evidence="3" type="ORF">AA0114_g5308</name>
</gene>
<evidence type="ECO:0000259" key="2">
    <source>
        <dbReference type="Pfam" id="PF20237"/>
    </source>
</evidence>
<keyword evidence="1" id="KW-1133">Transmembrane helix</keyword>
<dbReference type="EMBL" id="PDXA01000015">
    <property type="protein sequence ID" value="RYN51678.1"/>
    <property type="molecule type" value="Genomic_DNA"/>
</dbReference>
<feature type="domain" description="DUF6594" evidence="2">
    <location>
        <begin position="13"/>
        <end position="278"/>
    </location>
</feature>
<evidence type="ECO:0000313" key="3">
    <source>
        <dbReference type="EMBL" id="RYN51678.1"/>
    </source>
</evidence>